<dbReference type="Gene3D" id="3.90.850.10">
    <property type="entry name" value="Fumarylacetoacetase-like, C-terminal domain"/>
    <property type="match status" value="1"/>
</dbReference>
<reference evidence="3 4" key="1">
    <citation type="submission" date="2018-08" db="EMBL/GenBank/DDBJ databases">
        <title>Jishengella sp. nov., isolated from a root of Azadirachta indica A. Juss. var. siamensis Valenton.</title>
        <authorList>
            <person name="Kuncharoen N."/>
            <person name="Tanasupawat S."/>
            <person name="Kudo T."/>
            <person name="Ohkuma M."/>
        </authorList>
    </citation>
    <scope>NUCLEOTIDE SEQUENCE [LARGE SCALE GENOMIC DNA]</scope>
    <source>
        <strain evidence="3 4">AZ1-13</strain>
    </source>
</reference>
<dbReference type="SUPFAM" id="SSF56529">
    <property type="entry name" value="FAH"/>
    <property type="match status" value="1"/>
</dbReference>
<organism evidence="3 4">
    <name type="scientific">Micromonospora radicis</name>
    <dbReference type="NCBI Taxonomy" id="1894971"/>
    <lineage>
        <taxon>Bacteria</taxon>
        <taxon>Bacillati</taxon>
        <taxon>Actinomycetota</taxon>
        <taxon>Actinomycetes</taxon>
        <taxon>Micromonosporales</taxon>
        <taxon>Micromonosporaceae</taxon>
        <taxon>Micromonospora</taxon>
    </lineage>
</organism>
<feature type="domain" description="Fumarylacetoacetase-like C-terminal" evidence="2">
    <location>
        <begin position="116"/>
        <end position="271"/>
    </location>
</feature>
<dbReference type="EMBL" id="QXEC01000007">
    <property type="protein sequence ID" value="RIV39222.1"/>
    <property type="molecule type" value="Genomic_DNA"/>
</dbReference>
<dbReference type="InterPro" id="IPR011234">
    <property type="entry name" value="Fumarylacetoacetase-like_C"/>
</dbReference>
<gene>
    <name evidence="3" type="ORF">D2L64_10255</name>
</gene>
<evidence type="ECO:0000313" key="3">
    <source>
        <dbReference type="EMBL" id="RIV39222.1"/>
    </source>
</evidence>
<keyword evidence="1" id="KW-0456">Lyase</keyword>
<dbReference type="InterPro" id="IPR036663">
    <property type="entry name" value="Fumarylacetoacetase_C_sf"/>
</dbReference>
<dbReference type="InterPro" id="IPR050772">
    <property type="entry name" value="Hydratase-Decarb/MhpD_sf"/>
</dbReference>
<comment type="caution">
    <text evidence="3">The sequence shown here is derived from an EMBL/GenBank/DDBJ whole genome shotgun (WGS) entry which is preliminary data.</text>
</comment>
<dbReference type="AlphaFoldDB" id="A0A418MXA7"/>
<dbReference type="PANTHER" id="PTHR30143">
    <property type="entry name" value="ACID HYDRATASE"/>
    <property type="match status" value="1"/>
</dbReference>
<dbReference type="Pfam" id="PF01557">
    <property type="entry name" value="FAA_hydrolase"/>
    <property type="match status" value="1"/>
</dbReference>
<accession>A0A418MXA7</accession>
<evidence type="ECO:0000259" key="2">
    <source>
        <dbReference type="Pfam" id="PF01557"/>
    </source>
</evidence>
<dbReference type="GO" id="GO:0008684">
    <property type="term" value="F:2-oxopent-4-enoate hydratase activity"/>
    <property type="evidence" value="ECO:0007669"/>
    <property type="project" value="TreeGrafter"/>
</dbReference>
<dbReference type="PANTHER" id="PTHR30143:SF0">
    <property type="entry name" value="2-KETO-4-PENTENOATE HYDRATASE"/>
    <property type="match status" value="1"/>
</dbReference>
<proteinExistence type="predicted"/>
<keyword evidence="4" id="KW-1185">Reference proteome</keyword>
<dbReference type="Proteomes" id="UP000283832">
    <property type="component" value="Unassembled WGS sequence"/>
</dbReference>
<name>A0A418MXA7_9ACTN</name>
<protein>
    <submittedName>
        <fullName evidence="3">2-keto-4-pentenoate hydratase</fullName>
    </submittedName>
</protein>
<evidence type="ECO:0000313" key="4">
    <source>
        <dbReference type="Proteomes" id="UP000283832"/>
    </source>
</evidence>
<evidence type="ECO:0000256" key="1">
    <source>
        <dbReference type="ARBA" id="ARBA00023239"/>
    </source>
</evidence>
<sequence>MVPRPNAREPWAAIVTDDRIRAAAAALEAAERHARPVGRVSGPPWWIRPQDAYRVQFAQIEARTAAGARTVGYKVGLTSTGMQTLLGVDEPDFGHLLDDMRMPDGGVLDATELLWPRAEPELALVLAAPLGSTQVTAEEVRAATGTVHCALEIVDSRIENWDIAWPDTVADNGSGARFALGPGQPCPADVRPLTATLRKNGATVGSAPLSEVMGDPLHAVAWLSRTLFRLGVTLLPGQVVLSGSPCAATDITAGDEITAEIAGLAPVRLSVRP</sequence>
<dbReference type="GO" id="GO:0005737">
    <property type="term" value="C:cytoplasm"/>
    <property type="evidence" value="ECO:0007669"/>
    <property type="project" value="TreeGrafter"/>
</dbReference>